<sequence>MVNNKEQALANRLLVLMFLTLSTSVAAFQSAEVYHWVDKDGNVHYSDMPNNPNAKLIFVQPGITSKADTAQLPEQVADNSAAVSDQDLAQAQDQLAFREAPNSAESCRDLRVEMSQRARDLNAGNPEKARQARIFLTLAEQLLENGNCQ</sequence>
<dbReference type="Proteomes" id="UP000256478">
    <property type="component" value="Unassembled WGS sequence"/>
</dbReference>
<keyword evidence="1" id="KW-0732">Signal</keyword>
<dbReference type="EMBL" id="QUOU01000001">
    <property type="protein sequence ID" value="REL27472.1"/>
    <property type="molecule type" value="Genomic_DNA"/>
</dbReference>
<name>A0A3E0TU25_9GAMM</name>
<organism evidence="3 4">
    <name type="scientific">Thalassotalea euphylliae</name>
    <dbReference type="NCBI Taxonomy" id="1655234"/>
    <lineage>
        <taxon>Bacteria</taxon>
        <taxon>Pseudomonadati</taxon>
        <taxon>Pseudomonadota</taxon>
        <taxon>Gammaproteobacteria</taxon>
        <taxon>Alteromonadales</taxon>
        <taxon>Colwelliaceae</taxon>
        <taxon>Thalassotalea</taxon>
    </lineage>
</organism>
<comment type="caution">
    <text evidence="3">The sequence shown here is derived from an EMBL/GenBank/DDBJ whole genome shotgun (WGS) entry which is preliminary data.</text>
</comment>
<evidence type="ECO:0000256" key="1">
    <source>
        <dbReference type="SAM" id="SignalP"/>
    </source>
</evidence>
<dbReference type="AlphaFoldDB" id="A0A3E0TU25"/>
<proteinExistence type="predicted"/>
<gene>
    <name evidence="3" type="ORF">DXX93_13485</name>
</gene>
<evidence type="ECO:0000313" key="3">
    <source>
        <dbReference type="EMBL" id="REL27472.1"/>
    </source>
</evidence>
<feature type="domain" description="DUF4124" evidence="2">
    <location>
        <begin position="25"/>
        <end position="55"/>
    </location>
</feature>
<feature type="signal peptide" evidence="1">
    <location>
        <begin position="1"/>
        <end position="27"/>
    </location>
</feature>
<evidence type="ECO:0000259" key="2">
    <source>
        <dbReference type="Pfam" id="PF13511"/>
    </source>
</evidence>
<accession>A0A3E0TU25</accession>
<reference evidence="3 4" key="1">
    <citation type="submission" date="2018-08" db="EMBL/GenBank/DDBJ databases">
        <title>Thalassotalea euphylliae genome.</title>
        <authorList>
            <person name="Summers S."/>
            <person name="Rice S.A."/>
            <person name="Freckelton M.L."/>
            <person name="Nedved B.T."/>
            <person name="Hadfield M.G."/>
        </authorList>
    </citation>
    <scope>NUCLEOTIDE SEQUENCE [LARGE SCALE GENOMIC DNA]</scope>
    <source>
        <strain evidence="3 4">H1</strain>
    </source>
</reference>
<dbReference type="InterPro" id="IPR025392">
    <property type="entry name" value="DUF4124"/>
</dbReference>
<dbReference type="Pfam" id="PF13511">
    <property type="entry name" value="DUF4124"/>
    <property type="match status" value="1"/>
</dbReference>
<protein>
    <submittedName>
        <fullName evidence="3">DUF4124 domain-containing protein</fullName>
    </submittedName>
</protein>
<dbReference type="OrthoDB" id="7068596at2"/>
<feature type="chain" id="PRO_5017775146" evidence="1">
    <location>
        <begin position="28"/>
        <end position="149"/>
    </location>
</feature>
<evidence type="ECO:0000313" key="4">
    <source>
        <dbReference type="Proteomes" id="UP000256478"/>
    </source>
</evidence>